<dbReference type="GO" id="GO:0008233">
    <property type="term" value="F:peptidase activity"/>
    <property type="evidence" value="ECO:0007669"/>
    <property type="project" value="InterPro"/>
</dbReference>
<dbReference type="Gene3D" id="3.40.50.1460">
    <property type="match status" value="1"/>
</dbReference>
<dbReference type="EMBL" id="RCZK01000009">
    <property type="protein sequence ID" value="TPG10916.1"/>
    <property type="molecule type" value="Genomic_DNA"/>
</dbReference>
<comment type="caution">
    <text evidence="1">The sequence shown here is derived from an EMBL/GenBank/DDBJ whole genome shotgun (WGS) entry which is preliminary data.</text>
</comment>
<dbReference type="OrthoDB" id="345222at2"/>
<dbReference type="Pfam" id="PF01650">
    <property type="entry name" value="Peptidase_C13"/>
    <property type="match status" value="1"/>
</dbReference>
<sequence length="314" mass="32701">MAVLAGLVTAAPAQYRPPAHTQPAPLVGNASPGEVALLAELGTSIERDRSATEELAEHRRLDTALAQLRPGRHGVVEAFVVVAALDSDAVFGREAREAGRVLTRRYAAAGHSIVLAGSDGSAPSTLPMGSLQNIGIALARIAELMGKEDVLVLYTTSHGAPFGVVYNDGDHGFGAMSPTRLWSILQQLGIENRLLLISACYSGVFVPMLASDTTAILTASSSDRTSFGCRADSDWTFFGDAMINHALRQPQPLATAAAAAGTLIGGWEAHGTLTPSQPQTSIGAKTAWLATLEAHLPAATPMVGRPAVTALNRP</sequence>
<proteinExistence type="predicted"/>
<dbReference type="Proteomes" id="UP000318413">
    <property type="component" value="Unassembled WGS sequence"/>
</dbReference>
<dbReference type="GO" id="GO:0006508">
    <property type="term" value="P:proteolysis"/>
    <property type="evidence" value="ECO:0007669"/>
    <property type="project" value="InterPro"/>
</dbReference>
<evidence type="ECO:0000313" key="1">
    <source>
        <dbReference type="EMBL" id="TPG10916.1"/>
    </source>
</evidence>
<name>A0A502CGL9_9SPHN</name>
<evidence type="ECO:0000313" key="2">
    <source>
        <dbReference type="Proteomes" id="UP000318413"/>
    </source>
</evidence>
<dbReference type="InterPro" id="IPR001096">
    <property type="entry name" value="Peptidase_C13"/>
</dbReference>
<dbReference type="AlphaFoldDB" id="A0A502CGL9"/>
<accession>A0A502CGL9</accession>
<keyword evidence="2" id="KW-1185">Reference proteome</keyword>
<reference evidence="1 2" key="1">
    <citation type="journal article" date="2019" name="Environ. Microbiol.">
        <title>Species interactions and distinct microbial communities in high Arctic permafrost affected cryosols are associated with the CH4 and CO2 gas fluxes.</title>
        <authorList>
            <person name="Altshuler I."/>
            <person name="Hamel J."/>
            <person name="Turney S."/>
            <person name="Magnuson E."/>
            <person name="Levesque R."/>
            <person name="Greer C."/>
            <person name="Whyte L.G."/>
        </authorList>
    </citation>
    <scope>NUCLEOTIDE SEQUENCE [LARGE SCALE GENOMIC DNA]</scope>
    <source>
        <strain evidence="1 2">S5.1</strain>
    </source>
</reference>
<protein>
    <submittedName>
        <fullName evidence="1">Peptidase C13</fullName>
    </submittedName>
</protein>
<gene>
    <name evidence="1" type="ORF">EAH84_11570</name>
</gene>
<organism evidence="1 2">
    <name type="scientific">Sphingomonas oligophenolica</name>
    <dbReference type="NCBI Taxonomy" id="301154"/>
    <lineage>
        <taxon>Bacteria</taxon>
        <taxon>Pseudomonadati</taxon>
        <taxon>Pseudomonadota</taxon>
        <taxon>Alphaproteobacteria</taxon>
        <taxon>Sphingomonadales</taxon>
        <taxon>Sphingomonadaceae</taxon>
        <taxon>Sphingomonas</taxon>
    </lineage>
</organism>